<evidence type="ECO:0000256" key="7">
    <source>
        <dbReference type="SAM" id="Phobius"/>
    </source>
</evidence>
<evidence type="ECO:0000256" key="4">
    <source>
        <dbReference type="ARBA" id="ARBA00022692"/>
    </source>
</evidence>
<protein>
    <submittedName>
        <fullName evidence="9">Putative acyltransferase</fullName>
    </submittedName>
</protein>
<dbReference type="GO" id="GO:0009246">
    <property type="term" value="P:enterobacterial common antigen biosynthetic process"/>
    <property type="evidence" value="ECO:0007669"/>
    <property type="project" value="TreeGrafter"/>
</dbReference>
<feature type="transmembrane region" description="Helical" evidence="7">
    <location>
        <begin position="314"/>
        <end position="334"/>
    </location>
</feature>
<gene>
    <name evidence="9" type="ORF">HLUCCA11_01695</name>
</gene>
<feature type="transmembrane region" description="Helical" evidence="7">
    <location>
        <begin position="156"/>
        <end position="174"/>
    </location>
</feature>
<dbReference type="EMBL" id="LJZR01000001">
    <property type="protein sequence ID" value="KPQ37798.1"/>
    <property type="molecule type" value="Genomic_DNA"/>
</dbReference>
<evidence type="ECO:0000313" key="10">
    <source>
        <dbReference type="Proteomes" id="UP000050465"/>
    </source>
</evidence>
<proteinExistence type="inferred from homology"/>
<name>A0A0P7ZVX4_9CYAN</name>
<feature type="transmembrane region" description="Helical" evidence="7">
    <location>
        <begin position="78"/>
        <end position="100"/>
    </location>
</feature>
<dbReference type="AlphaFoldDB" id="A0A0P7ZVX4"/>
<dbReference type="GO" id="GO:0005886">
    <property type="term" value="C:plasma membrane"/>
    <property type="evidence" value="ECO:0007669"/>
    <property type="project" value="UniProtKB-SubCell"/>
</dbReference>
<sequence>MFLNSINHFRAIAILAIVAGHCFYLVDASFNTFPERVFCNLLTGGTVLFVFISGFLFHHIFYKRYQFKKFMAGKFKKVLLPYTLLSILPIAMLVLQGDAYYDLYAPQGSGWFNLYAVPALKYYVTGAFLTAYWYIPFAMILFVMSPLHIAFIQFKLKHQLLITFLLFVVSLFLHRPLHDILILQAVVYFSPVYLFGIICSQQKEMIYSTLKNKEIYLLVLAIGVAALQAALGKTGNYHKAPMDYQGLDLMMVQKIVLCVFFMVWLHRFEKLESKFINILASTSFAIYFTHGYFISFIRQVKPLLGINAIESPWLWYPLVTVGMILICLVLALGLKKILPNYSRYIIGY</sequence>
<keyword evidence="3" id="KW-1003">Cell membrane</keyword>
<dbReference type="PATRIC" id="fig|1666911.3.peg.2752"/>
<dbReference type="Pfam" id="PF01757">
    <property type="entry name" value="Acyl_transf_3"/>
    <property type="match status" value="1"/>
</dbReference>
<evidence type="ECO:0000313" key="9">
    <source>
        <dbReference type="EMBL" id="KPQ37798.1"/>
    </source>
</evidence>
<reference evidence="9 10" key="1">
    <citation type="submission" date="2015-09" db="EMBL/GenBank/DDBJ databases">
        <title>Identification and resolution of microdiversity through metagenomic sequencing of parallel consortia.</title>
        <authorList>
            <person name="Nelson W.C."/>
            <person name="Romine M.F."/>
            <person name="Lindemann S.R."/>
        </authorList>
    </citation>
    <scope>NUCLEOTIDE SEQUENCE [LARGE SCALE GENOMIC DNA]</scope>
    <source>
        <strain evidence="9">Ana</strain>
    </source>
</reference>
<dbReference type="Proteomes" id="UP000050465">
    <property type="component" value="Unassembled WGS sequence"/>
</dbReference>
<keyword evidence="6 7" id="KW-0472">Membrane</keyword>
<feature type="transmembrane region" description="Helical" evidence="7">
    <location>
        <begin position="7"/>
        <end position="26"/>
    </location>
</feature>
<feature type="transmembrane region" description="Helical" evidence="7">
    <location>
        <begin position="251"/>
        <end position="268"/>
    </location>
</feature>
<comment type="caution">
    <text evidence="9">The sequence shown here is derived from an EMBL/GenBank/DDBJ whole genome shotgun (WGS) entry which is preliminary data.</text>
</comment>
<dbReference type="GO" id="GO:0016413">
    <property type="term" value="F:O-acetyltransferase activity"/>
    <property type="evidence" value="ECO:0007669"/>
    <property type="project" value="TreeGrafter"/>
</dbReference>
<feature type="transmembrane region" description="Helical" evidence="7">
    <location>
        <begin position="38"/>
        <end position="57"/>
    </location>
</feature>
<keyword evidence="5 7" id="KW-1133">Transmembrane helix</keyword>
<feature type="transmembrane region" description="Helical" evidence="7">
    <location>
        <begin position="120"/>
        <end position="144"/>
    </location>
</feature>
<comment type="similarity">
    <text evidence="2">Belongs to the acyltransferase 3 family.</text>
</comment>
<accession>A0A0P7ZVX4</accession>
<feature type="transmembrane region" description="Helical" evidence="7">
    <location>
        <begin position="215"/>
        <end position="231"/>
    </location>
</feature>
<evidence type="ECO:0000256" key="6">
    <source>
        <dbReference type="ARBA" id="ARBA00023136"/>
    </source>
</evidence>
<feature type="transmembrane region" description="Helical" evidence="7">
    <location>
        <begin position="180"/>
        <end position="199"/>
    </location>
</feature>
<dbReference type="STRING" id="1666911.HLUCCA11_01695"/>
<dbReference type="InterPro" id="IPR002656">
    <property type="entry name" value="Acyl_transf_3_dom"/>
</dbReference>
<evidence type="ECO:0000259" key="8">
    <source>
        <dbReference type="Pfam" id="PF01757"/>
    </source>
</evidence>
<evidence type="ECO:0000256" key="2">
    <source>
        <dbReference type="ARBA" id="ARBA00007400"/>
    </source>
</evidence>
<keyword evidence="9" id="KW-0012">Acyltransferase</keyword>
<keyword evidence="9" id="KW-0808">Transferase</keyword>
<evidence type="ECO:0000256" key="5">
    <source>
        <dbReference type="ARBA" id="ARBA00022989"/>
    </source>
</evidence>
<organism evidence="9 10">
    <name type="scientific">Phormidesmis priestleyi Ana</name>
    <dbReference type="NCBI Taxonomy" id="1666911"/>
    <lineage>
        <taxon>Bacteria</taxon>
        <taxon>Bacillati</taxon>
        <taxon>Cyanobacteriota</taxon>
        <taxon>Cyanophyceae</taxon>
        <taxon>Leptolyngbyales</taxon>
        <taxon>Leptolyngbyaceae</taxon>
        <taxon>Phormidesmis</taxon>
    </lineage>
</organism>
<feature type="transmembrane region" description="Helical" evidence="7">
    <location>
        <begin position="275"/>
        <end position="294"/>
    </location>
</feature>
<comment type="subcellular location">
    <subcellularLocation>
        <location evidence="1">Cell membrane</location>
        <topology evidence="1">Multi-pass membrane protein</topology>
    </subcellularLocation>
</comment>
<dbReference type="PANTHER" id="PTHR40074">
    <property type="entry name" value="O-ACETYLTRANSFERASE WECH"/>
    <property type="match status" value="1"/>
</dbReference>
<evidence type="ECO:0000256" key="3">
    <source>
        <dbReference type="ARBA" id="ARBA00022475"/>
    </source>
</evidence>
<keyword evidence="4 7" id="KW-0812">Transmembrane</keyword>
<dbReference type="PANTHER" id="PTHR40074:SF2">
    <property type="entry name" value="O-ACETYLTRANSFERASE WECH"/>
    <property type="match status" value="1"/>
</dbReference>
<feature type="domain" description="Acyltransferase 3" evidence="8">
    <location>
        <begin position="4"/>
        <end position="331"/>
    </location>
</feature>
<evidence type="ECO:0000256" key="1">
    <source>
        <dbReference type="ARBA" id="ARBA00004651"/>
    </source>
</evidence>